<accession>E9IJ46</accession>
<feature type="transmembrane region" description="Helical" evidence="1">
    <location>
        <begin position="6"/>
        <end position="22"/>
    </location>
</feature>
<organism>
    <name type="scientific">Solenopsis invicta</name>
    <name type="common">Red imported fire ant</name>
    <name type="synonym">Solenopsis wagneri</name>
    <dbReference type="NCBI Taxonomy" id="13686"/>
    <lineage>
        <taxon>Eukaryota</taxon>
        <taxon>Metazoa</taxon>
        <taxon>Ecdysozoa</taxon>
        <taxon>Arthropoda</taxon>
        <taxon>Hexapoda</taxon>
        <taxon>Insecta</taxon>
        <taxon>Pterygota</taxon>
        <taxon>Neoptera</taxon>
        <taxon>Endopterygota</taxon>
        <taxon>Hymenoptera</taxon>
        <taxon>Apocrita</taxon>
        <taxon>Aculeata</taxon>
        <taxon>Formicoidea</taxon>
        <taxon>Formicidae</taxon>
        <taxon>Myrmicinae</taxon>
        <taxon>Solenopsis</taxon>
    </lineage>
</organism>
<sequence>YYVYGLLFVILVLPAYFCFNICKIKTLTVKTLKVIMLNILKFHLSNHSLRQLKKLSAYSSLKLSTSTVTMIKVGNRFWSTYGQHTFVFLVLLADLYQIYYNVVGKVYDKLGLKSKQIC</sequence>
<keyword evidence="1" id="KW-1133">Transmembrane helix</keyword>
<evidence type="ECO:0000313" key="2">
    <source>
        <dbReference type="EMBL" id="EFZ19406.1"/>
    </source>
</evidence>
<dbReference type="AlphaFoldDB" id="E9IJ46"/>
<gene>
    <name evidence="2" type="ORF">SINV_08928</name>
</gene>
<keyword evidence="1" id="KW-0812">Transmembrane</keyword>
<feature type="non-terminal residue" evidence="2">
    <location>
        <position position="1"/>
    </location>
</feature>
<protein>
    <submittedName>
        <fullName evidence="2">Uncharacterized protein</fullName>
    </submittedName>
</protein>
<dbReference type="HOGENOM" id="CLU_2078974_0_0_1"/>
<keyword evidence="1" id="KW-0472">Membrane</keyword>
<feature type="non-terminal residue" evidence="2">
    <location>
        <position position="118"/>
    </location>
</feature>
<evidence type="ECO:0000256" key="1">
    <source>
        <dbReference type="SAM" id="Phobius"/>
    </source>
</evidence>
<proteinExistence type="predicted"/>
<name>E9IJ46_SOLIN</name>
<dbReference type="EMBL" id="GL763660">
    <property type="protein sequence ID" value="EFZ19406.1"/>
    <property type="molecule type" value="Genomic_DNA"/>
</dbReference>
<reference evidence="2" key="1">
    <citation type="journal article" date="2011" name="Proc. Natl. Acad. Sci. U.S.A.">
        <title>The genome of the fire ant Solenopsis invicta.</title>
        <authorList>
            <person name="Wurm Y."/>
            <person name="Wang J."/>
            <person name="Riba-Grognuz O."/>
            <person name="Corona M."/>
            <person name="Nygaard S."/>
            <person name="Hunt B.G."/>
            <person name="Ingram K.K."/>
            <person name="Falquet L."/>
            <person name="Nipitwattanaphon M."/>
            <person name="Gotzek D."/>
            <person name="Dijkstra M.B."/>
            <person name="Oettler J."/>
            <person name="Comtesse F."/>
            <person name="Shih C.J."/>
            <person name="Wu W.J."/>
            <person name="Yang C.C."/>
            <person name="Thomas J."/>
            <person name="Beaudoing E."/>
            <person name="Pradervand S."/>
            <person name="Flegel V."/>
            <person name="Cook E.D."/>
            <person name="Fabbretti R."/>
            <person name="Stockinger H."/>
            <person name="Long L."/>
            <person name="Farmerie W.G."/>
            <person name="Oakey J."/>
            <person name="Boomsma J.J."/>
            <person name="Pamilo P."/>
            <person name="Yi S.V."/>
            <person name="Heinze J."/>
            <person name="Goodisman M.A."/>
            <person name="Farinelli L."/>
            <person name="Harshman K."/>
            <person name="Hulo N."/>
            <person name="Cerutti L."/>
            <person name="Xenarios I."/>
            <person name="Shoemaker D."/>
            <person name="Keller L."/>
        </authorList>
    </citation>
    <scope>NUCLEOTIDE SEQUENCE [LARGE SCALE GENOMIC DNA]</scope>
</reference>